<dbReference type="Proteomes" id="UP000789831">
    <property type="component" value="Unassembled WGS sequence"/>
</dbReference>
<protein>
    <submittedName>
        <fullName evidence="2">4697_t:CDS:1</fullName>
    </submittedName>
</protein>
<gene>
    <name evidence="2" type="ORF">AGERDE_LOCUS1215</name>
</gene>
<sequence length="232" mass="25399">MSNTFTNSTNGSRKYKKSAKNETVSSMPMDIDDAQAKRQNGGIVPYQIRDNSTIKSSFGSNGSNTVNTTTNSHLHQQQNERYFNNKPNDAQEPFQQQIQPHHQYHNQEAGGYVNFSNIDNKKLAATCDINMLVDLTLSRTSLDPEVVLAAAQLFQFANHAYRHAAVTNAGGYYLNNPNGAEDMVPRPSAMSLSNLLLPSSSDESGAAAAASSSQTASEKKLFPDDKILMSFN</sequence>
<feature type="region of interest" description="Disordered" evidence="1">
    <location>
        <begin position="1"/>
        <end position="28"/>
    </location>
</feature>
<evidence type="ECO:0000313" key="3">
    <source>
        <dbReference type="Proteomes" id="UP000789831"/>
    </source>
</evidence>
<evidence type="ECO:0000313" key="2">
    <source>
        <dbReference type="EMBL" id="CAG8443049.1"/>
    </source>
</evidence>
<dbReference type="AlphaFoldDB" id="A0A9N8V9D7"/>
<evidence type="ECO:0000256" key="1">
    <source>
        <dbReference type="SAM" id="MobiDB-lite"/>
    </source>
</evidence>
<feature type="compositionally biased region" description="Polar residues" evidence="1">
    <location>
        <begin position="1"/>
        <end position="12"/>
    </location>
</feature>
<organism evidence="2 3">
    <name type="scientific">Ambispora gerdemannii</name>
    <dbReference type="NCBI Taxonomy" id="144530"/>
    <lineage>
        <taxon>Eukaryota</taxon>
        <taxon>Fungi</taxon>
        <taxon>Fungi incertae sedis</taxon>
        <taxon>Mucoromycota</taxon>
        <taxon>Glomeromycotina</taxon>
        <taxon>Glomeromycetes</taxon>
        <taxon>Archaeosporales</taxon>
        <taxon>Ambisporaceae</taxon>
        <taxon>Ambispora</taxon>
    </lineage>
</organism>
<proteinExistence type="predicted"/>
<name>A0A9N8V9D7_9GLOM</name>
<reference evidence="2" key="1">
    <citation type="submission" date="2021-06" db="EMBL/GenBank/DDBJ databases">
        <authorList>
            <person name="Kallberg Y."/>
            <person name="Tangrot J."/>
            <person name="Rosling A."/>
        </authorList>
    </citation>
    <scope>NUCLEOTIDE SEQUENCE</scope>
    <source>
        <strain evidence="2">MT106</strain>
    </source>
</reference>
<dbReference type="OrthoDB" id="2429329at2759"/>
<keyword evidence="3" id="KW-1185">Reference proteome</keyword>
<comment type="caution">
    <text evidence="2">The sequence shown here is derived from an EMBL/GenBank/DDBJ whole genome shotgun (WGS) entry which is preliminary data.</text>
</comment>
<dbReference type="EMBL" id="CAJVPL010000079">
    <property type="protein sequence ID" value="CAG8443049.1"/>
    <property type="molecule type" value="Genomic_DNA"/>
</dbReference>
<accession>A0A9N8V9D7</accession>